<gene>
    <name evidence="2" type="ORF">GFC30_2983</name>
</gene>
<dbReference type="AlphaFoldDB" id="A0A160F6D2"/>
<organism evidence="2 3">
    <name type="scientific">Anoxybacteroides amylolyticum</name>
    <dbReference type="NCBI Taxonomy" id="294699"/>
    <lineage>
        <taxon>Bacteria</taxon>
        <taxon>Bacillati</taxon>
        <taxon>Bacillota</taxon>
        <taxon>Bacilli</taxon>
        <taxon>Bacillales</taxon>
        <taxon>Anoxybacillaceae</taxon>
        <taxon>Anoxybacteroides</taxon>
    </lineage>
</organism>
<geneLocation type="plasmid" evidence="3">
    <name>pdsm15939_1</name>
</geneLocation>
<feature type="compositionally biased region" description="Low complexity" evidence="1">
    <location>
        <begin position="11"/>
        <end position="20"/>
    </location>
</feature>
<dbReference type="KEGG" id="aamy:GFC30_2983"/>
<accession>A0A160F6D2</accession>
<evidence type="ECO:0008006" key="4">
    <source>
        <dbReference type="Google" id="ProtNLM"/>
    </source>
</evidence>
<dbReference type="EMBL" id="CP015439">
    <property type="protein sequence ID" value="ANB62169.1"/>
    <property type="molecule type" value="Genomic_DNA"/>
</dbReference>
<keyword evidence="3" id="KW-1185">Reference proteome</keyword>
<dbReference type="PATRIC" id="fig|294699.3.peg.3077"/>
<evidence type="ECO:0000313" key="3">
    <source>
        <dbReference type="Proteomes" id="UP000076865"/>
    </source>
</evidence>
<proteinExistence type="predicted"/>
<keyword evidence="2" id="KW-0614">Plasmid</keyword>
<dbReference type="Proteomes" id="UP000076865">
    <property type="component" value="Plasmid pDSM15939_1"/>
</dbReference>
<name>A0A160F6D2_9BACL</name>
<feature type="region of interest" description="Disordered" evidence="1">
    <location>
        <begin position="1"/>
        <end position="20"/>
    </location>
</feature>
<evidence type="ECO:0000256" key="1">
    <source>
        <dbReference type="SAM" id="MobiDB-lite"/>
    </source>
</evidence>
<reference evidence="2 3" key="1">
    <citation type="journal article" date="2006" name="Syst. Appl. Microbiol.">
        <title>Anoxybacillus amylolyticus sp. nov., a thermophilic amylase producing bacterium isolated from Mount Rittmann (Antarctica).</title>
        <authorList>
            <person name="Poli A."/>
            <person name="Esposito E."/>
            <person name="Lama L."/>
            <person name="Orlando P."/>
            <person name="Nicolaus G."/>
            <person name="de Appolonia F."/>
            <person name="Gambacorta A."/>
            <person name="Nicolaus B."/>
        </authorList>
    </citation>
    <scope>NUCLEOTIDE SEQUENCE [LARGE SCALE GENOMIC DNA]</scope>
    <source>
        <strain evidence="2 3">DSM 15939</strain>
        <plasmid evidence="3">Plasmid pdsm15939_1</plasmid>
    </source>
</reference>
<sequence length="63" mass="6761">MKAEKKCRNCGSSSVSEGMVGSGHANVKNINKNLSIGSKLFVTFCINCGEVQSMRVENPKKAL</sequence>
<evidence type="ECO:0000313" key="2">
    <source>
        <dbReference type="EMBL" id="ANB62169.1"/>
    </source>
</evidence>
<protein>
    <recommendedName>
        <fullName evidence="4">Transcription initiation factor TFIIIB</fullName>
    </recommendedName>
</protein>